<organism evidence="3 4">
    <name type="scientific">Actinacidiphila rubida</name>
    <dbReference type="NCBI Taxonomy" id="310780"/>
    <lineage>
        <taxon>Bacteria</taxon>
        <taxon>Bacillati</taxon>
        <taxon>Actinomycetota</taxon>
        <taxon>Actinomycetes</taxon>
        <taxon>Kitasatosporales</taxon>
        <taxon>Streptomycetaceae</taxon>
        <taxon>Actinacidiphila</taxon>
    </lineage>
</organism>
<dbReference type="PANTHER" id="PTHR43477">
    <property type="entry name" value="DIHYDROANTICAPSIN 7-DEHYDROGENASE"/>
    <property type="match status" value="1"/>
</dbReference>
<dbReference type="Proteomes" id="UP000181951">
    <property type="component" value="Unassembled WGS sequence"/>
</dbReference>
<keyword evidence="4" id="KW-1185">Reference proteome</keyword>
<evidence type="ECO:0000256" key="1">
    <source>
        <dbReference type="ARBA" id="ARBA00006484"/>
    </source>
</evidence>
<keyword evidence="2" id="KW-0560">Oxidoreductase</keyword>
<dbReference type="STRING" id="310780.SAMN05216267_1002247"/>
<dbReference type="EMBL" id="FODD01000002">
    <property type="protein sequence ID" value="SEN19726.1"/>
    <property type="molecule type" value="Genomic_DNA"/>
</dbReference>
<name>A0A1H8EK07_9ACTN</name>
<comment type="similarity">
    <text evidence="1">Belongs to the short-chain dehydrogenases/reductases (SDR) family.</text>
</comment>
<dbReference type="GO" id="GO:0016491">
    <property type="term" value="F:oxidoreductase activity"/>
    <property type="evidence" value="ECO:0007669"/>
    <property type="project" value="UniProtKB-KW"/>
</dbReference>
<accession>A0A1H8EK07</accession>
<dbReference type="Pfam" id="PF13561">
    <property type="entry name" value="adh_short_C2"/>
    <property type="match status" value="1"/>
</dbReference>
<dbReference type="InterPro" id="IPR002347">
    <property type="entry name" value="SDR_fam"/>
</dbReference>
<dbReference type="PRINTS" id="PR00081">
    <property type="entry name" value="GDHRDH"/>
</dbReference>
<dbReference type="InterPro" id="IPR051122">
    <property type="entry name" value="SDR_DHRS6-like"/>
</dbReference>
<gene>
    <name evidence="3" type="ORF">SAMN05216267_1002247</name>
</gene>
<evidence type="ECO:0000256" key="2">
    <source>
        <dbReference type="ARBA" id="ARBA00023002"/>
    </source>
</evidence>
<sequence>MNASASDHSAAYSSDMTGQTVVVIGGSAGIGRETARQARERGAAVILAGRNPERLREAAAELGAAGTAAFDATDVERLQQFFQDLPGPVDHVMSTAGSPFYMPLDGMDLAAARQAFDERMALTFGIALAGRDKVRAGGTLLYVGGTGGRHPGVGLSVMTAMTAALPPLVANLALEMAPVRVNLIAAGFVDTPLSASLLGDQLEARREELRAKLPIRRVVEAGDVAALAVHIMCNRVLTGGTYDIDGGQQLVSG</sequence>
<dbReference type="InterPro" id="IPR036291">
    <property type="entry name" value="NAD(P)-bd_dom_sf"/>
</dbReference>
<dbReference type="OrthoDB" id="9806974at2"/>
<dbReference type="Gene3D" id="3.40.50.720">
    <property type="entry name" value="NAD(P)-binding Rossmann-like Domain"/>
    <property type="match status" value="1"/>
</dbReference>
<reference evidence="3 4" key="1">
    <citation type="submission" date="2016-10" db="EMBL/GenBank/DDBJ databases">
        <authorList>
            <person name="de Groot N.N."/>
        </authorList>
    </citation>
    <scope>NUCLEOTIDE SEQUENCE [LARGE SCALE GENOMIC DNA]</scope>
    <source>
        <strain evidence="3 4">CGMCC 4.2026</strain>
    </source>
</reference>
<protein>
    <submittedName>
        <fullName evidence="3">NADP-dependent 3-hydroxy acid dehydrogenase YdfG</fullName>
    </submittedName>
</protein>
<dbReference type="AlphaFoldDB" id="A0A1H8EK07"/>
<dbReference type="SUPFAM" id="SSF51735">
    <property type="entry name" value="NAD(P)-binding Rossmann-fold domains"/>
    <property type="match status" value="1"/>
</dbReference>
<proteinExistence type="inferred from homology"/>
<dbReference type="PANTHER" id="PTHR43477:SF1">
    <property type="entry name" value="DIHYDROANTICAPSIN 7-DEHYDROGENASE"/>
    <property type="match status" value="1"/>
</dbReference>
<dbReference type="RefSeq" id="WP_069463316.1">
    <property type="nucleotide sequence ID" value="NZ_FODD01000002.1"/>
</dbReference>
<evidence type="ECO:0000313" key="4">
    <source>
        <dbReference type="Proteomes" id="UP000181951"/>
    </source>
</evidence>
<evidence type="ECO:0000313" key="3">
    <source>
        <dbReference type="EMBL" id="SEN19726.1"/>
    </source>
</evidence>